<keyword evidence="2" id="KW-0560">Oxidoreductase</keyword>
<dbReference type="STRING" id="537006.PRABACTJOHN_03709"/>
<dbReference type="GO" id="GO:0016491">
    <property type="term" value="F:oxidoreductase activity"/>
    <property type="evidence" value="ECO:0007669"/>
    <property type="project" value="UniProtKB-KW"/>
</dbReference>
<dbReference type="InterPro" id="IPR036291">
    <property type="entry name" value="NAD(P)-bd_dom_sf"/>
</dbReference>
<dbReference type="PRINTS" id="PR00081">
    <property type="entry name" value="GDHRDH"/>
</dbReference>
<proteinExistence type="inferred from homology"/>
<evidence type="ECO:0000313" key="3">
    <source>
        <dbReference type="EMBL" id="EEC94895.1"/>
    </source>
</evidence>
<gene>
    <name evidence="3" type="ORF">PRABACTJOHN_03709</name>
</gene>
<dbReference type="PANTHER" id="PTHR43976:SF16">
    <property type="entry name" value="SHORT-CHAIN DEHYDROGENASE_REDUCTASE FAMILY PROTEIN"/>
    <property type="match status" value="1"/>
</dbReference>
<comment type="similarity">
    <text evidence="1">Belongs to the short-chain dehydrogenases/reductases (SDR) family.</text>
</comment>
<evidence type="ECO:0000256" key="2">
    <source>
        <dbReference type="ARBA" id="ARBA00023002"/>
    </source>
</evidence>
<dbReference type="RefSeq" id="WP_008152117.1">
    <property type="nucleotide sequence ID" value="NZ_CP102285.1"/>
</dbReference>
<reference evidence="3 4" key="1">
    <citation type="submission" date="2008-10" db="EMBL/GenBank/DDBJ databases">
        <title>Draft genome sequence of Parabacteroides johnsonii (DSM 18315).</title>
        <authorList>
            <person name="Sudarsanam P."/>
            <person name="Ley R."/>
            <person name="Guruge J."/>
            <person name="Turnbaugh P.J."/>
            <person name="Mahowald M."/>
            <person name="Liep D."/>
            <person name="Gordon J."/>
        </authorList>
    </citation>
    <scope>NUCLEOTIDE SEQUENCE [LARGE SCALE GENOMIC DNA]</scope>
    <source>
        <strain evidence="3 4">DSM 18315</strain>
    </source>
</reference>
<sequence>MKTIFITGASSGIGKATTELFSAKGWRVIATMRNPEKGKELAVLPNVVVMPLDLTDSRQIKETSREALEKYDVDVLFNNAGYGIMAPLERIPEEEIRKLFDTDVIGAMLVTQQFIPHFKQRRSGVILTTTSLAGTIAFPRDAVYGAAKRAQEGMMESLWYEMKPFGVAVKSMIPGGTKTNFQTPLNDVTGYEKASARQRAWLLDGNSEFPLPEEAAGVVWQAATDEEDRLRYPTDSVCRKLYEQYLGMGTEKFKKYFSKILFE</sequence>
<dbReference type="AlphaFoldDB" id="B7BF80"/>
<dbReference type="InterPro" id="IPR002347">
    <property type="entry name" value="SDR_fam"/>
</dbReference>
<accession>B7BF80</accession>
<name>B7BF80_9BACT</name>
<dbReference type="Gene3D" id="3.40.50.720">
    <property type="entry name" value="NAD(P)-binding Rossmann-like Domain"/>
    <property type="match status" value="1"/>
</dbReference>
<dbReference type="Pfam" id="PF00106">
    <property type="entry name" value="adh_short"/>
    <property type="match status" value="1"/>
</dbReference>
<dbReference type="SUPFAM" id="SSF51735">
    <property type="entry name" value="NAD(P)-binding Rossmann-fold domains"/>
    <property type="match status" value="1"/>
</dbReference>
<dbReference type="InterPro" id="IPR051911">
    <property type="entry name" value="SDR_oxidoreductase"/>
</dbReference>
<dbReference type="Proteomes" id="UP000005510">
    <property type="component" value="Unassembled WGS sequence"/>
</dbReference>
<evidence type="ECO:0000313" key="4">
    <source>
        <dbReference type="Proteomes" id="UP000005510"/>
    </source>
</evidence>
<protein>
    <submittedName>
        <fullName evidence="3">Oxidoreductase, short chain dehydrogenase/reductase family protein</fullName>
    </submittedName>
</protein>
<reference evidence="3 4" key="2">
    <citation type="submission" date="2008-10" db="EMBL/GenBank/DDBJ databases">
        <authorList>
            <person name="Fulton L."/>
            <person name="Clifton S."/>
            <person name="Fulton B."/>
            <person name="Xu J."/>
            <person name="Minx P."/>
            <person name="Pepin K.H."/>
            <person name="Johnson M."/>
            <person name="Bhonagiri V."/>
            <person name="Nash W.E."/>
            <person name="Mardis E.R."/>
            <person name="Wilson R.K."/>
        </authorList>
    </citation>
    <scope>NUCLEOTIDE SEQUENCE [LARGE SCALE GENOMIC DNA]</scope>
    <source>
        <strain evidence="3 4">DSM 18315</strain>
    </source>
</reference>
<dbReference type="CDD" id="cd05374">
    <property type="entry name" value="17beta-HSD-like_SDR_c"/>
    <property type="match status" value="1"/>
</dbReference>
<dbReference type="EMBL" id="ABYH01000381">
    <property type="protein sequence ID" value="EEC94895.1"/>
    <property type="molecule type" value="Genomic_DNA"/>
</dbReference>
<dbReference type="HOGENOM" id="CLU_010194_2_9_10"/>
<evidence type="ECO:0000256" key="1">
    <source>
        <dbReference type="ARBA" id="ARBA00006484"/>
    </source>
</evidence>
<dbReference type="PANTHER" id="PTHR43976">
    <property type="entry name" value="SHORT CHAIN DEHYDROGENASE"/>
    <property type="match status" value="1"/>
</dbReference>
<dbReference type="GeneID" id="93406730"/>
<organism evidence="3 4">
    <name type="scientific">Parabacteroides johnsonii DSM 18315</name>
    <dbReference type="NCBI Taxonomy" id="537006"/>
    <lineage>
        <taxon>Bacteria</taxon>
        <taxon>Pseudomonadati</taxon>
        <taxon>Bacteroidota</taxon>
        <taxon>Bacteroidia</taxon>
        <taxon>Bacteroidales</taxon>
        <taxon>Tannerellaceae</taxon>
        <taxon>Parabacteroides</taxon>
    </lineage>
</organism>
<comment type="caution">
    <text evidence="3">The sequence shown here is derived from an EMBL/GenBank/DDBJ whole genome shotgun (WGS) entry which is preliminary data.</text>
</comment>